<dbReference type="InterPro" id="IPR001087">
    <property type="entry name" value="GDSL"/>
</dbReference>
<evidence type="ECO:0000256" key="1">
    <source>
        <dbReference type="ARBA" id="ARBA00008668"/>
    </source>
</evidence>
<evidence type="ECO:0000313" key="3">
    <source>
        <dbReference type="Proteomes" id="UP000667802"/>
    </source>
</evidence>
<comment type="caution">
    <text evidence="2">The sequence shown here is derived from an EMBL/GenBank/DDBJ whole genome shotgun (WGS) entry which is preliminary data.</text>
</comment>
<dbReference type="GO" id="GO:0016788">
    <property type="term" value="F:hydrolase activity, acting on ester bonds"/>
    <property type="evidence" value="ECO:0007669"/>
    <property type="project" value="InterPro"/>
</dbReference>
<dbReference type="PANTHER" id="PTHR22835">
    <property type="entry name" value="ZINC FINGER FYVE DOMAIN CONTAINING PROTEIN"/>
    <property type="match status" value="1"/>
</dbReference>
<sequence length="281" mass="30895">MIKQFTNLYIFGDSYSDTGNAFNATGGVLAAPPNYSGRFSNGRLWVDYLADGLEIGLQPNTEGTLNNQGINFSFAGSTTGLDNLFPMVIPDLPELPGLQHQIDSFTSLLQKNQQSADPNALYVVWAGTVDYGPFVNGVPQYSDIITTITNISTAIKALIEFGAKNILLVNLIDISKTPLMLEVDDTTNSQLVSQVINKHNQALEEISYSFEDKVNLILFDVKSVIDEALAYPKTFGFNNTTQACSLVEFSNPDEYVFWDQVHLTTRVNQLIANAALAKFKT</sequence>
<dbReference type="Proteomes" id="UP000667802">
    <property type="component" value="Unassembled WGS sequence"/>
</dbReference>
<protein>
    <submittedName>
        <fullName evidence="2">SGNH/GDSL hydrolase family protein</fullName>
    </submittedName>
</protein>
<dbReference type="AlphaFoldDB" id="A0AAP5I6B2"/>
<dbReference type="CDD" id="cd01846">
    <property type="entry name" value="fatty_acyltransferase_like"/>
    <property type="match status" value="1"/>
</dbReference>
<dbReference type="InterPro" id="IPR036514">
    <property type="entry name" value="SGNH_hydro_sf"/>
</dbReference>
<dbReference type="PANTHER" id="PTHR22835:SF659">
    <property type="entry name" value="GDSL LIPASE_ACYLHYDROLASE, PUTATIVE (AFU_ORTHOLOGUE AFUA_2G00510)-RELATED"/>
    <property type="match status" value="1"/>
</dbReference>
<keyword evidence="2" id="KW-0378">Hydrolase</keyword>
<dbReference type="SUPFAM" id="SSF52266">
    <property type="entry name" value="SGNH hydrolase"/>
    <property type="match status" value="1"/>
</dbReference>
<gene>
    <name evidence="2" type="ORF">G7B40_014885</name>
</gene>
<dbReference type="RefSeq" id="WP_208339882.1">
    <property type="nucleotide sequence ID" value="NZ_CAWQFN010000577.1"/>
</dbReference>
<keyword evidence="3" id="KW-1185">Reference proteome</keyword>
<reference evidence="3" key="1">
    <citation type="journal article" date="2021" name="Science">
        <title>Hunting the eagle killer: A cyanobacterial neurotoxin causes vacuolar myelinopathy.</title>
        <authorList>
            <person name="Breinlinger S."/>
            <person name="Phillips T.J."/>
            <person name="Haram B.N."/>
            <person name="Mares J."/>
            <person name="Martinez Yerena J.A."/>
            <person name="Hrouzek P."/>
            <person name="Sobotka R."/>
            <person name="Henderson W.M."/>
            <person name="Schmieder P."/>
            <person name="Williams S.M."/>
            <person name="Lauderdale J.D."/>
            <person name="Wilde H.D."/>
            <person name="Gerrin W."/>
            <person name="Kust A."/>
            <person name="Washington J.W."/>
            <person name="Wagner C."/>
            <person name="Geier B."/>
            <person name="Liebeke M."/>
            <person name="Enke H."/>
            <person name="Niedermeyer T.H.J."/>
            <person name="Wilde S.B."/>
        </authorList>
    </citation>
    <scope>NUCLEOTIDE SEQUENCE [LARGE SCALE GENOMIC DNA]</scope>
    <source>
        <strain evidence="3">Thurmond2011</strain>
    </source>
</reference>
<name>A0AAP5I6B2_9CYAN</name>
<organism evidence="2 3">
    <name type="scientific">Aetokthonos hydrillicola Thurmond2011</name>
    <dbReference type="NCBI Taxonomy" id="2712845"/>
    <lineage>
        <taxon>Bacteria</taxon>
        <taxon>Bacillati</taxon>
        <taxon>Cyanobacteriota</taxon>
        <taxon>Cyanophyceae</taxon>
        <taxon>Nostocales</taxon>
        <taxon>Hapalosiphonaceae</taxon>
        <taxon>Aetokthonos</taxon>
    </lineage>
</organism>
<dbReference type="Pfam" id="PF00657">
    <property type="entry name" value="Lipase_GDSL"/>
    <property type="match status" value="1"/>
</dbReference>
<dbReference type="EMBL" id="JAALHA020000006">
    <property type="protein sequence ID" value="MDR9895838.1"/>
    <property type="molecule type" value="Genomic_DNA"/>
</dbReference>
<proteinExistence type="inferred from homology"/>
<accession>A0AAP5I6B2</accession>
<dbReference type="Gene3D" id="3.40.50.1110">
    <property type="entry name" value="SGNH hydrolase"/>
    <property type="match status" value="1"/>
</dbReference>
<evidence type="ECO:0000313" key="2">
    <source>
        <dbReference type="EMBL" id="MDR9895838.1"/>
    </source>
</evidence>
<comment type="similarity">
    <text evidence="1">Belongs to the 'GDSL' lipolytic enzyme family.</text>
</comment>